<evidence type="ECO:0000256" key="3">
    <source>
        <dbReference type="ARBA" id="ARBA00022692"/>
    </source>
</evidence>
<evidence type="ECO:0000256" key="4">
    <source>
        <dbReference type="ARBA" id="ARBA00022989"/>
    </source>
</evidence>
<keyword evidence="7" id="KW-1185">Reference proteome</keyword>
<dbReference type="InterPro" id="IPR001708">
    <property type="entry name" value="YidC/ALB3/OXA1/COX18"/>
</dbReference>
<evidence type="ECO:0000313" key="7">
    <source>
        <dbReference type="Proteomes" id="UP000190274"/>
    </source>
</evidence>
<evidence type="ECO:0000256" key="1">
    <source>
        <dbReference type="ARBA" id="ARBA00004141"/>
    </source>
</evidence>
<organism evidence="6 7">
    <name type="scientific">Lachancea dasiensis</name>
    <dbReference type="NCBI Taxonomy" id="1072105"/>
    <lineage>
        <taxon>Eukaryota</taxon>
        <taxon>Fungi</taxon>
        <taxon>Dikarya</taxon>
        <taxon>Ascomycota</taxon>
        <taxon>Saccharomycotina</taxon>
        <taxon>Saccharomycetes</taxon>
        <taxon>Saccharomycetales</taxon>
        <taxon>Saccharomycetaceae</taxon>
        <taxon>Lachancea</taxon>
    </lineage>
</organism>
<dbReference type="EMBL" id="LT598457">
    <property type="protein sequence ID" value="SCU93900.1"/>
    <property type="molecule type" value="Genomic_DNA"/>
</dbReference>
<protein>
    <submittedName>
        <fullName evidence="6">LADA_0G05446g1_1</fullName>
    </submittedName>
</protein>
<dbReference type="GO" id="GO:0033617">
    <property type="term" value="P:mitochondrial respiratory chain complex IV assembly"/>
    <property type="evidence" value="ECO:0007669"/>
    <property type="project" value="TreeGrafter"/>
</dbReference>
<dbReference type="CDD" id="cd20069">
    <property type="entry name" value="5TM_Oxa1-like"/>
    <property type="match status" value="1"/>
</dbReference>
<keyword evidence="4" id="KW-1133">Transmembrane helix</keyword>
<dbReference type="Proteomes" id="UP000190274">
    <property type="component" value="Chromosome G"/>
</dbReference>
<keyword evidence="3" id="KW-0812">Transmembrane</keyword>
<keyword evidence="5" id="KW-0472">Membrane</keyword>
<sequence length="309" mass="34001">MSIVGVARRGIFDLRRGRGMKGHLQVRPISLFSGITESFIALHQISGLPWLALVPLTTFGLRTVFTLPLSIWQRKRVVKQQELRKVVQAIPPVVKLRLAAAAQQRSNSSSGDVADGVPRGPTLTPEQIQLLALKETRNRQKKLFAENNASLWKNALLPLVQIPLWVSISMGLRGLTESRLVDSNLKPLSSDSAASVAPVSDWDLSLPLDSLPMLAPLVLGLLALTNVEHNGRMMTTTTSAAMGIKIAPSPNSRASQSMQSILNVSRLGCIFFMGISSQAPLLLSAYWISSQLYSFLQNAFLNWLWPYQR</sequence>
<evidence type="ECO:0000313" key="6">
    <source>
        <dbReference type="EMBL" id="SCU93900.1"/>
    </source>
</evidence>
<dbReference type="GO" id="GO:0032979">
    <property type="term" value="P:protein insertion into mitochondrial inner membrane from matrix"/>
    <property type="evidence" value="ECO:0007669"/>
    <property type="project" value="EnsemblFungi"/>
</dbReference>
<evidence type="ECO:0000256" key="2">
    <source>
        <dbReference type="ARBA" id="ARBA00009877"/>
    </source>
</evidence>
<evidence type="ECO:0000256" key="5">
    <source>
        <dbReference type="ARBA" id="ARBA00023136"/>
    </source>
</evidence>
<proteinExistence type="inferred from homology"/>
<name>A0A1G4JT58_9SACH</name>
<dbReference type="PANTHER" id="PTHR12428">
    <property type="entry name" value="OXA1"/>
    <property type="match status" value="1"/>
</dbReference>
<comment type="subcellular location">
    <subcellularLocation>
        <location evidence="1">Membrane</location>
        <topology evidence="1">Multi-pass membrane protein</topology>
    </subcellularLocation>
</comment>
<dbReference type="OrthoDB" id="2148490at2759"/>
<dbReference type="GO" id="GO:0005743">
    <property type="term" value="C:mitochondrial inner membrane"/>
    <property type="evidence" value="ECO:0007669"/>
    <property type="project" value="EnsemblFungi"/>
</dbReference>
<gene>
    <name evidence="6" type="ORF">LADA_0G05446G</name>
</gene>
<dbReference type="PANTHER" id="PTHR12428:SF65">
    <property type="entry name" value="CYTOCHROME C OXIDASE ASSEMBLY PROTEIN COX18, MITOCHONDRIAL"/>
    <property type="match status" value="1"/>
</dbReference>
<dbReference type="GO" id="GO:0032977">
    <property type="term" value="F:membrane insertase activity"/>
    <property type="evidence" value="ECO:0007669"/>
    <property type="project" value="EnsemblFungi"/>
</dbReference>
<reference evidence="7" key="1">
    <citation type="submission" date="2016-03" db="EMBL/GenBank/DDBJ databases">
        <authorList>
            <person name="Devillers H."/>
        </authorList>
    </citation>
    <scope>NUCLEOTIDE SEQUENCE [LARGE SCALE GENOMIC DNA]</scope>
</reference>
<dbReference type="STRING" id="1266660.A0A1G4JT58"/>
<comment type="similarity">
    <text evidence="2">Belongs to the OXA1/ALB3/YidC family.</text>
</comment>
<dbReference type="AlphaFoldDB" id="A0A1G4JT58"/>
<accession>A0A1G4JT58</accession>